<organism evidence="1 2">
    <name type="scientific">Actinoplanes sichuanensis</name>
    <dbReference type="NCBI Taxonomy" id="512349"/>
    <lineage>
        <taxon>Bacteria</taxon>
        <taxon>Bacillati</taxon>
        <taxon>Actinomycetota</taxon>
        <taxon>Actinomycetes</taxon>
        <taxon>Micromonosporales</taxon>
        <taxon>Micromonosporaceae</taxon>
        <taxon>Actinoplanes</taxon>
    </lineage>
</organism>
<dbReference type="Proteomes" id="UP001597183">
    <property type="component" value="Unassembled WGS sequence"/>
</dbReference>
<proteinExistence type="predicted"/>
<dbReference type="RefSeq" id="WP_317793702.1">
    <property type="nucleotide sequence ID" value="NZ_AP028461.1"/>
</dbReference>
<dbReference type="EMBL" id="JBHTMK010000044">
    <property type="protein sequence ID" value="MFD1370527.1"/>
    <property type="molecule type" value="Genomic_DNA"/>
</dbReference>
<name>A0ABW4AKP1_9ACTN</name>
<gene>
    <name evidence="1" type="ORF">ACFQ5G_34770</name>
</gene>
<accession>A0ABW4AKP1</accession>
<reference evidence="2" key="1">
    <citation type="journal article" date="2019" name="Int. J. Syst. Evol. Microbiol.">
        <title>The Global Catalogue of Microorganisms (GCM) 10K type strain sequencing project: providing services to taxonomists for standard genome sequencing and annotation.</title>
        <authorList>
            <consortium name="The Broad Institute Genomics Platform"/>
            <consortium name="The Broad Institute Genome Sequencing Center for Infectious Disease"/>
            <person name="Wu L."/>
            <person name="Ma J."/>
        </authorList>
    </citation>
    <scope>NUCLEOTIDE SEQUENCE [LARGE SCALE GENOMIC DNA]</scope>
    <source>
        <strain evidence="2">CCM 7526</strain>
    </source>
</reference>
<keyword evidence="2" id="KW-1185">Reference proteome</keyword>
<evidence type="ECO:0000313" key="2">
    <source>
        <dbReference type="Proteomes" id="UP001597183"/>
    </source>
</evidence>
<sequence>MRDEVVTYAELDRLLVSPEDARRRWLDQHQPALPEANWWLHLLLLVEARWDDRPAERPEWTRLTIWLLAEAGRSGLGEREAAERTAYYVAQMRDAGMPASSLPTADAVVRACLDAIPVALDKVAVLDSPQDLATLQIQEMRDSRHARGLLNAAEPHLPDLDDQDLADRLRAWLAVKPRLV</sequence>
<evidence type="ECO:0000313" key="1">
    <source>
        <dbReference type="EMBL" id="MFD1370527.1"/>
    </source>
</evidence>
<protein>
    <submittedName>
        <fullName evidence="1">Uncharacterized protein</fullName>
    </submittedName>
</protein>
<comment type="caution">
    <text evidence="1">The sequence shown here is derived from an EMBL/GenBank/DDBJ whole genome shotgun (WGS) entry which is preliminary data.</text>
</comment>